<reference evidence="2" key="3">
    <citation type="submission" date="2025-09" db="UniProtKB">
        <authorList>
            <consortium name="Ensembl"/>
        </authorList>
    </citation>
    <scope>IDENTIFICATION</scope>
</reference>
<dbReference type="OMA" id="GTRCPQR"/>
<protein>
    <submittedName>
        <fullName evidence="2">Family with sequence similarity 120 member A opposite strand</fullName>
    </submittedName>
</protein>
<evidence type="ECO:0000313" key="3">
    <source>
        <dbReference type="Proteomes" id="UP000240080"/>
    </source>
</evidence>
<feature type="region of interest" description="Disordered" evidence="1">
    <location>
        <begin position="54"/>
        <end position="73"/>
    </location>
</feature>
<organism evidence="2 3">
    <name type="scientific">Pan paniscus</name>
    <name type="common">Pygmy chimpanzee</name>
    <name type="synonym">Bonobo</name>
    <dbReference type="NCBI Taxonomy" id="9597"/>
    <lineage>
        <taxon>Eukaryota</taxon>
        <taxon>Metazoa</taxon>
        <taxon>Chordata</taxon>
        <taxon>Craniata</taxon>
        <taxon>Vertebrata</taxon>
        <taxon>Euteleostomi</taxon>
        <taxon>Mammalia</taxon>
        <taxon>Eutheria</taxon>
        <taxon>Euarchontoglires</taxon>
        <taxon>Primates</taxon>
        <taxon>Haplorrhini</taxon>
        <taxon>Catarrhini</taxon>
        <taxon>Hominidae</taxon>
        <taxon>Pan</taxon>
    </lineage>
</organism>
<dbReference type="EMBL" id="AJFE02023201">
    <property type="status" value="NOT_ANNOTATED_CDS"/>
    <property type="molecule type" value="Genomic_DNA"/>
</dbReference>
<accession>A0A2R9BAJ4</accession>
<sequence length="256" mass="27942">MGKTKDIGDDDTVASEFWSGALSQPSSVPTRPRTPNRDSWRRAWAARGLHPRPSILQPGPARLSRARAGGTRCPQRRHGRAIFCALGRGIGVRRGPGPRPARIPGLTLTWKRMSARRMQWAMQTGGRNQTFGGGVPLFWTWLTICCAVWRSLPCRLTHSCSRAFSSAPLKKTKSSMLPPKQALASAARNLCRGAGCNRQAVAGQLLPSTWSLHAHGLAKEAPILPVKKISRSCSVNNKVSKKTTKPPTLRSFLSPI</sequence>
<name>A0A2R9BAJ4_PANPA</name>
<evidence type="ECO:0000256" key="1">
    <source>
        <dbReference type="SAM" id="MobiDB-lite"/>
    </source>
</evidence>
<evidence type="ECO:0000313" key="2">
    <source>
        <dbReference type="Ensembl" id="ENSPPAP00000026122.1"/>
    </source>
</evidence>
<dbReference type="Ensembl" id="ENSPPAT00000048955.1">
    <property type="protein sequence ID" value="ENSPPAP00000026122.1"/>
    <property type="gene ID" value="ENSPPAG00000036180.1"/>
</dbReference>
<dbReference type="AlphaFoldDB" id="A0A2R9BAJ4"/>
<keyword evidence="3" id="KW-1185">Reference proteome</keyword>
<reference evidence="2 3" key="1">
    <citation type="journal article" date="2012" name="Nature">
        <title>The bonobo genome compared with the chimpanzee and human genomes.</title>
        <authorList>
            <person name="Prufer K."/>
            <person name="Munch K."/>
            <person name="Hellmann I."/>
            <person name="Akagi K."/>
            <person name="Miller J.R."/>
            <person name="Walenz B."/>
            <person name="Koren S."/>
            <person name="Sutton G."/>
            <person name="Kodira C."/>
            <person name="Winer R."/>
            <person name="Knight J.R."/>
            <person name="Mullikin J.C."/>
            <person name="Meader S.J."/>
            <person name="Ponting C.P."/>
            <person name="Lunter G."/>
            <person name="Higashino S."/>
            <person name="Hobolth A."/>
            <person name="Dutheil J."/>
            <person name="Karakoc E."/>
            <person name="Alkan C."/>
            <person name="Sajjadian S."/>
            <person name="Catacchio C.R."/>
            <person name="Ventura M."/>
            <person name="Marques-Bonet T."/>
            <person name="Eichler E.E."/>
            <person name="Andre C."/>
            <person name="Atencia R."/>
            <person name="Mugisha L."/>
            <person name="Junhold J."/>
            <person name="Patterson N."/>
            <person name="Siebauer M."/>
            <person name="Good J.M."/>
            <person name="Fischer A."/>
            <person name="Ptak S.E."/>
            <person name="Lachmann M."/>
            <person name="Symer D.E."/>
            <person name="Mailund T."/>
            <person name="Schierup M.H."/>
            <person name="Andres A.M."/>
            <person name="Kelso J."/>
            <person name="Paabo S."/>
        </authorList>
    </citation>
    <scope>NUCLEOTIDE SEQUENCE [LARGE SCALE GENOMIC DNA]</scope>
</reference>
<dbReference type="Bgee" id="ENSPPAG00000036180">
    <property type="expression patterns" value="Expressed in placenta and 6 other cell types or tissues"/>
</dbReference>
<reference evidence="2" key="2">
    <citation type="submission" date="2025-08" db="UniProtKB">
        <authorList>
            <consortium name="Ensembl"/>
        </authorList>
    </citation>
    <scope>IDENTIFICATION</scope>
</reference>
<dbReference type="EMBL" id="AJFE02023200">
    <property type="status" value="NOT_ANNOTATED_CDS"/>
    <property type="molecule type" value="Genomic_DNA"/>
</dbReference>
<dbReference type="Proteomes" id="UP000240080">
    <property type="component" value="Chromosome 9"/>
</dbReference>
<dbReference type="GeneTree" id="ENSGT00390000001747"/>
<gene>
    <name evidence="2" type="primary">FAM120AOS</name>
</gene>
<dbReference type="EMBL" id="AJFE02023199">
    <property type="status" value="NOT_ANNOTATED_CDS"/>
    <property type="molecule type" value="Genomic_DNA"/>
</dbReference>
<feature type="region of interest" description="Disordered" evidence="1">
    <location>
        <begin position="1"/>
        <end position="38"/>
    </location>
</feature>
<proteinExistence type="predicted"/>